<evidence type="ECO:0000256" key="1">
    <source>
        <dbReference type="SAM" id="MobiDB-lite"/>
    </source>
</evidence>
<evidence type="ECO:0000313" key="2">
    <source>
        <dbReference type="EMBL" id="MFD0691567.1"/>
    </source>
</evidence>
<evidence type="ECO:0008006" key="4">
    <source>
        <dbReference type="Google" id="ProtNLM"/>
    </source>
</evidence>
<evidence type="ECO:0000313" key="3">
    <source>
        <dbReference type="Proteomes" id="UP001597063"/>
    </source>
</evidence>
<feature type="region of interest" description="Disordered" evidence="1">
    <location>
        <begin position="174"/>
        <end position="196"/>
    </location>
</feature>
<dbReference type="RefSeq" id="WP_131759585.1">
    <property type="nucleotide sequence ID" value="NZ_CAACUY010000082.1"/>
</dbReference>
<dbReference type="EMBL" id="JBHTGP010000031">
    <property type="protein sequence ID" value="MFD0691567.1"/>
    <property type="molecule type" value="Genomic_DNA"/>
</dbReference>
<protein>
    <recommendedName>
        <fullName evidence="4">WXG100 family type VII secretion target</fullName>
    </recommendedName>
</protein>
<accession>A0ABW2Y2J3</accession>
<comment type="caution">
    <text evidence="2">The sequence shown here is derived from an EMBL/GenBank/DDBJ whole genome shotgun (WGS) entry which is preliminary data.</text>
</comment>
<reference evidence="3" key="1">
    <citation type="journal article" date="2019" name="Int. J. Syst. Evol. Microbiol.">
        <title>The Global Catalogue of Microorganisms (GCM) 10K type strain sequencing project: providing services to taxonomists for standard genome sequencing and annotation.</title>
        <authorList>
            <consortium name="The Broad Institute Genomics Platform"/>
            <consortium name="The Broad Institute Genome Sequencing Center for Infectious Disease"/>
            <person name="Wu L."/>
            <person name="Ma J."/>
        </authorList>
    </citation>
    <scope>NUCLEOTIDE SEQUENCE [LARGE SCALE GENOMIC DNA]</scope>
    <source>
        <strain evidence="3">JCM 9371</strain>
    </source>
</reference>
<gene>
    <name evidence="2" type="ORF">ACFQZM_44245</name>
</gene>
<proteinExistence type="predicted"/>
<keyword evidence="3" id="KW-1185">Reference proteome</keyword>
<name>A0ABW2Y2J3_9ACTN</name>
<sequence length="196" mass="21762">MSKYHMTPEQLAKVEHTYTTGYGEYTQVETQHGLTQQEFNDLPEWQQRQYYYEYGPGVNAGHPDDPANRLPRAHEPVRGWDQKAGKGYEVNPGELRTLAKDMQYQLDIWVNNLNKVGSVAITTKDFGDAPGAENLVEVMNASKTGFNEYIGAIQTAYKGVIGKLKATADSYENAHHTTDGQVNGVKPTGGPQPDLS</sequence>
<organism evidence="2 3">
    <name type="scientific">Actinomadura fibrosa</name>
    <dbReference type="NCBI Taxonomy" id="111802"/>
    <lineage>
        <taxon>Bacteria</taxon>
        <taxon>Bacillati</taxon>
        <taxon>Actinomycetota</taxon>
        <taxon>Actinomycetes</taxon>
        <taxon>Streptosporangiales</taxon>
        <taxon>Thermomonosporaceae</taxon>
        <taxon>Actinomadura</taxon>
    </lineage>
</organism>
<dbReference type="Proteomes" id="UP001597063">
    <property type="component" value="Unassembled WGS sequence"/>
</dbReference>